<feature type="region of interest" description="Disordered" evidence="1">
    <location>
        <begin position="327"/>
        <end position="348"/>
    </location>
</feature>
<accession>A0A9K3DL99</accession>
<feature type="transmembrane region" description="Helical" evidence="2">
    <location>
        <begin position="63"/>
        <end position="85"/>
    </location>
</feature>
<proteinExistence type="predicted"/>
<feature type="transmembrane region" description="Helical" evidence="2">
    <location>
        <begin position="32"/>
        <end position="51"/>
    </location>
</feature>
<sequence length="513" mass="57245">MADSPSPTKTHIPSSPSAATKPPKSKSLFTNYYFSKSIMIILVLLVFFYFPSQVPEMFKETTLIPKLWDLIYLLVIGIAVSYGLFSRKIDSVHLSDDNIGENETYLSGISHISSIFEDGNHGIGSLYGFDEKSWVESKGLGSRFSEIGGGKKALKQCFLGESLVVINDEKYVLEQLGSRQKTVRQNLGSKSLDSAVGKSVVEDSDSDSRNWFKESKSGKFRGMVPVKLDEKFKESGNDSGSDSDSRTRLNRRSKSMRLEKHDDMFTAEENETVVRFGMPSKTKSFSEKEESKGEEAIEVNHRYRKPSYLNGETSFVEAKVQEPSAGGFTEINQQKKKSRFSATEAVKDYDGTSDEEIVKDFGKIKADDGAFDSKNNKQFVRSKSQSSSTGASSETLRNMLRKEEKADMSSSIPKPATNVKRGKSVRTNRSKEQVVESKGNMFQIHTDDAIVETRSKPGTDEMNVNVNVNAADELSDTEPHSGEVDRKAEEFIAKFKEQIRLQKVASARKLNLL</sequence>
<keyword evidence="2" id="KW-0472">Membrane</keyword>
<dbReference type="InterPro" id="IPR008480">
    <property type="entry name" value="DUF761_pln"/>
</dbReference>
<dbReference type="PANTHER" id="PTHR34059:SF6">
    <property type="entry name" value="DUF4408 DOMAIN-CONTAINING PROTEIN"/>
    <property type="match status" value="1"/>
</dbReference>
<reference evidence="3" key="2">
    <citation type="submission" date="2020-06" db="EMBL/GenBank/DDBJ databases">
        <title>Helianthus annuus Genome sequencing and assembly Release 2.</title>
        <authorList>
            <person name="Gouzy J."/>
            <person name="Langlade N."/>
            <person name="Munos S."/>
        </authorList>
    </citation>
    <scope>NUCLEOTIDE SEQUENCE</scope>
    <source>
        <tissue evidence="3">Leaves</tissue>
    </source>
</reference>
<dbReference type="AlphaFoldDB" id="A0A9K3DL99"/>
<dbReference type="Proteomes" id="UP000215914">
    <property type="component" value="Unassembled WGS sequence"/>
</dbReference>
<keyword evidence="2" id="KW-0812">Transmembrane</keyword>
<feature type="region of interest" description="Disordered" evidence="1">
    <location>
        <begin position="231"/>
        <end position="260"/>
    </location>
</feature>
<name>A0A9K3DL99_HELAN</name>
<evidence type="ECO:0000313" key="3">
    <source>
        <dbReference type="EMBL" id="KAF5756679.1"/>
    </source>
</evidence>
<feature type="region of interest" description="Disordered" evidence="1">
    <location>
        <begin position="1"/>
        <end position="24"/>
    </location>
</feature>
<comment type="caution">
    <text evidence="3">The sequence shown here is derived from an EMBL/GenBank/DDBJ whole genome shotgun (WGS) entry which is preliminary data.</text>
</comment>
<dbReference type="Pfam" id="PF05553">
    <property type="entry name" value="DUF761"/>
    <property type="match status" value="1"/>
</dbReference>
<evidence type="ECO:0000256" key="1">
    <source>
        <dbReference type="SAM" id="MobiDB-lite"/>
    </source>
</evidence>
<evidence type="ECO:0000256" key="2">
    <source>
        <dbReference type="SAM" id="Phobius"/>
    </source>
</evidence>
<gene>
    <name evidence="3" type="ORF">HanXRQr2_Chr17g0817651</name>
</gene>
<feature type="region of interest" description="Disordered" evidence="1">
    <location>
        <begin position="365"/>
        <end position="440"/>
    </location>
</feature>
<dbReference type="PANTHER" id="PTHR34059">
    <property type="entry name" value="EXPRESSED PROTEIN"/>
    <property type="match status" value="1"/>
</dbReference>
<keyword evidence="4" id="KW-1185">Reference proteome</keyword>
<reference evidence="3" key="1">
    <citation type="journal article" date="2017" name="Nature">
        <title>The sunflower genome provides insights into oil metabolism, flowering and Asterid evolution.</title>
        <authorList>
            <person name="Badouin H."/>
            <person name="Gouzy J."/>
            <person name="Grassa C.J."/>
            <person name="Murat F."/>
            <person name="Staton S.E."/>
            <person name="Cottret L."/>
            <person name="Lelandais-Briere C."/>
            <person name="Owens G.L."/>
            <person name="Carrere S."/>
            <person name="Mayjonade B."/>
            <person name="Legrand L."/>
            <person name="Gill N."/>
            <person name="Kane N.C."/>
            <person name="Bowers J.E."/>
            <person name="Hubner S."/>
            <person name="Bellec A."/>
            <person name="Berard A."/>
            <person name="Berges H."/>
            <person name="Blanchet N."/>
            <person name="Boniface M.C."/>
            <person name="Brunel D."/>
            <person name="Catrice O."/>
            <person name="Chaidir N."/>
            <person name="Claudel C."/>
            <person name="Donnadieu C."/>
            <person name="Faraut T."/>
            <person name="Fievet G."/>
            <person name="Helmstetter N."/>
            <person name="King M."/>
            <person name="Knapp S.J."/>
            <person name="Lai Z."/>
            <person name="Le Paslier M.C."/>
            <person name="Lippi Y."/>
            <person name="Lorenzon L."/>
            <person name="Mandel J.R."/>
            <person name="Marage G."/>
            <person name="Marchand G."/>
            <person name="Marquand E."/>
            <person name="Bret-Mestries E."/>
            <person name="Morien E."/>
            <person name="Nambeesan S."/>
            <person name="Nguyen T."/>
            <person name="Pegot-Espagnet P."/>
            <person name="Pouilly N."/>
            <person name="Raftis F."/>
            <person name="Sallet E."/>
            <person name="Schiex T."/>
            <person name="Thomas J."/>
            <person name="Vandecasteele C."/>
            <person name="Vares D."/>
            <person name="Vear F."/>
            <person name="Vautrin S."/>
            <person name="Crespi M."/>
            <person name="Mangin B."/>
            <person name="Burke J.M."/>
            <person name="Salse J."/>
            <person name="Munos S."/>
            <person name="Vincourt P."/>
            <person name="Rieseberg L.H."/>
            <person name="Langlade N.B."/>
        </authorList>
    </citation>
    <scope>NUCLEOTIDE SEQUENCE</scope>
    <source>
        <tissue evidence="3">Leaves</tissue>
    </source>
</reference>
<dbReference type="Gramene" id="mRNA:HanXRQr2_Chr17g0817651">
    <property type="protein sequence ID" value="mRNA:HanXRQr2_Chr17g0817651"/>
    <property type="gene ID" value="HanXRQr2_Chr17g0817651"/>
</dbReference>
<dbReference type="EMBL" id="MNCJ02000332">
    <property type="protein sequence ID" value="KAF5756679.1"/>
    <property type="molecule type" value="Genomic_DNA"/>
</dbReference>
<protein>
    <submittedName>
        <fullName evidence="3">Uncharacterized protein</fullName>
    </submittedName>
</protein>
<keyword evidence="2" id="KW-1133">Transmembrane helix</keyword>
<feature type="compositionally biased region" description="Polar residues" evidence="1">
    <location>
        <begin position="1"/>
        <end position="12"/>
    </location>
</feature>
<evidence type="ECO:0000313" key="4">
    <source>
        <dbReference type="Proteomes" id="UP000215914"/>
    </source>
</evidence>
<feature type="compositionally biased region" description="Low complexity" evidence="1">
    <location>
        <begin position="382"/>
        <end position="393"/>
    </location>
</feature>
<organism evidence="3 4">
    <name type="scientific">Helianthus annuus</name>
    <name type="common">Common sunflower</name>
    <dbReference type="NCBI Taxonomy" id="4232"/>
    <lineage>
        <taxon>Eukaryota</taxon>
        <taxon>Viridiplantae</taxon>
        <taxon>Streptophyta</taxon>
        <taxon>Embryophyta</taxon>
        <taxon>Tracheophyta</taxon>
        <taxon>Spermatophyta</taxon>
        <taxon>Magnoliopsida</taxon>
        <taxon>eudicotyledons</taxon>
        <taxon>Gunneridae</taxon>
        <taxon>Pentapetalae</taxon>
        <taxon>asterids</taxon>
        <taxon>campanulids</taxon>
        <taxon>Asterales</taxon>
        <taxon>Asteraceae</taxon>
        <taxon>Asteroideae</taxon>
        <taxon>Heliantheae alliance</taxon>
        <taxon>Heliantheae</taxon>
        <taxon>Helianthus</taxon>
    </lineage>
</organism>
<feature type="compositionally biased region" description="Low complexity" evidence="1">
    <location>
        <begin position="13"/>
        <end position="24"/>
    </location>
</feature>